<keyword evidence="2" id="KW-0677">Repeat</keyword>
<dbReference type="SMART" id="SM00369">
    <property type="entry name" value="LRR_TYP"/>
    <property type="match status" value="2"/>
</dbReference>
<keyword evidence="6" id="KW-1185">Reference proteome</keyword>
<name>A0ABD2PLX9_9PLAT</name>
<evidence type="ECO:0000256" key="4">
    <source>
        <dbReference type="SAM" id="SignalP"/>
    </source>
</evidence>
<dbReference type="AlphaFoldDB" id="A0ABD2PLX9"/>
<keyword evidence="1" id="KW-0433">Leucine-rich repeat</keyword>
<keyword evidence="4" id="KW-0732">Signal</keyword>
<evidence type="ECO:0000256" key="1">
    <source>
        <dbReference type="ARBA" id="ARBA00022614"/>
    </source>
</evidence>
<protein>
    <submittedName>
        <fullName evidence="5">Phosphorylase b kinase regulatory subunit alpha, skeletal muscle isoform</fullName>
    </submittedName>
</protein>
<dbReference type="Gene3D" id="3.80.10.10">
    <property type="entry name" value="Ribonuclease Inhibitor"/>
    <property type="match status" value="2"/>
</dbReference>
<feature type="transmembrane region" description="Helical" evidence="3">
    <location>
        <begin position="402"/>
        <end position="424"/>
    </location>
</feature>
<proteinExistence type="predicted"/>
<dbReference type="PANTHER" id="PTHR24366">
    <property type="entry name" value="IG(IMMUNOGLOBULIN) AND LRR(LEUCINE RICH REPEAT) DOMAINS"/>
    <property type="match status" value="1"/>
</dbReference>
<keyword evidence="3" id="KW-0812">Transmembrane</keyword>
<keyword evidence="3" id="KW-0472">Membrane</keyword>
<keyword evidence="3" id="KW-1133">Transmembrane helix</keyword>
<dbReference type="InterPro" id="IPR003591">
    <property type="entry name" value="Leu-rich_rpt_typical-subtyp"/>
</dbReference>
<accession>A0ABD2PLX9</accession>
<evidence type="ECO:0000256" key="2">
    <source>
        <dbReference type="ARBA" id="ARBA00022737"/>
    </source>
</evidence>
<evidence type="ECO:0000256" key="3">
    <source>
        <dbReference type="SAM" id="Phobius"/>
    </source>
</evidence>
<organism evidence="5 6">
    <name type="scientific">Cichlidogyrus casuarinus</name>
    <dbReference type="NCBI Taxonomy" id="1844966"/>
    <lineage>
        <taxon>Eukaryota</taxon>
        <taxon>Metazoa</taxon>
        <taxon>Spiralia</taxon>
        <taxon>Lophotrochozoa</taxon>
        <taxon>Platyhelminthes</taxon>
        <taxon>Monogenea</taxon>
        <taxon>Monopisthocotylea</taxon>
        <taxon>Dactylogyridea</taxon>
        <taxon>Ancyrocephalidae</taxon>
        <taxon>Cichlidogyrus</taxon>
    </lineage>
</organism>
<reference evidence="5 6" key="1">
    <citation type="submission" date="2024-11" db="EMBL/GenBank/DDBJ databases">
        <title>Adaptive evolution of stress response genes in parasites aligns with host niche diversity.</title>
        <authorList>
            <person name="Hahn C."/>
            <person name="Resl P."/>
        </authorList>
    </citation>
    <scope>NUCLEOTIDE SEQUENCE [LARGE SCALE GENOMIC DNA]</scope>
    <source>
        <strain evidence="5">EGGRZ-B1_66</strain>
        <tissue evidence="5">Body</tissue>
    </source>
</reference>
<gene>
    <name evidence="5" type="primary">PHKA1</name>
    <name evidence="5" type="ORF">Ciccas_012964</name>
</gene>
<evidence type="ECO:0000313" key="5">
    <source>
        <dbReference type="EMBL" id="KAL3308505.1"/>
    </source>
</evidence>
<sequence>MHVVHLSLLIVLGRQCLAGNVFKCSDECTCEIKESEIVRCWVEVKDLPLRCQKHWDTLNLVLRSEEQVVEVEQLLFNCQNLKSLSISTESNQRIKIASPRLLRNMSQLRILHLESIHFSSVDMARLLLQDTTFLEYTSLVKTNIDQEKFAEILKDAPISLINLRVIDSLIEGQLPARMFTSFCSKTNPKSLSMTIDGSRISSIHPEAFVGCFSLSKLQITRSLLTASLEQAIGIEWKGASPSYGAFYHLPNLQKLDLENNNLLGIRSDSWAMNLDKVSFLSLAGNNLRFIANSSFQRLKNLGILDLSRNPKFSTPVNPWKSNSVELRNGIVVETFENLCNLKRVIGLERTCLVNEKTEGNFSQAVHTILESMPKCTSYESANKTKLSEENTRSISHTQEEKLMWYVFLCSISVCCLGLIAWLVLITKRSIAAKTVELHLLPPTYTHQESPSRSPRTGTG</sequence>
<feature type="signal peptide" evidence="4">
    <location>
        <begin position="1"/>
        <end position="18"/>
    </location>
</feature>
<dbReference type="EMBL" id="JBJKFK010005125">
    <property type="protein sequence ID" value="KAL3308505.1"/>
    <property type="molecule type" value="Genomic_DNA"/>
</dbReference>
<comment type="caution">
    <text evidence="5">The sequence shown here is derived from an EMBL/GenBank/DDBJ whole genome shotgun (WGS) entry which is preliminary data.</text>
</comment>
<dbReference type="Proteomes" id="UP001626550">
    <property type="component" value="Unassembled WGS sequence"/>
</dbReference>
<evidence type="ECO:0000313" key="6">
    <source>
        <dbReference type="Proteomes" id="UP001626550"/>
    </source>
</evidence>
<dbReference type="InterPro" id="IPR032675">
    <property type="entry name" value="LRR_dom_sf"/>
</dbReference>
<feature type="chain" id="PRO_5044865199" evidence="4">
    <location>
        <begin position="19"/>
        <end position="459"/>
    </location>
</feature>
<dbReference type="SUPFAM" id="SSF52058">
    <property type="entry name" value="L domain-like"/>
    <property type="match status" value="1"/>
</dbReference>